<dbReference type="AlphaFoldDB" id="A0A6U4X7F4"/>
<gene>
    <name evidence="3" type="ORF">HAND00432_LOCUS16257</name>
    <name evidence="2" type="ORF">HAND1043_LOCUS24898</name>
</gene>
<feature type="region of interest" description="Disordered" evidence="1">
    <location>
        <begin position="1"/>
        <end position="27"/>
    </location>
</feature>
<accession>A0A6U4X7F4</accession>
<name>A0A6U4X7F4_HEMAN</name>
<proteinExistence type="predicted"/>
<evidence type="ECO:0000256" key="1">
    <source>
        <dbReference type="SAM" id="MobiDB-lite"/>
    </source>
</evidence>
<feature type="region of interest" description="Disordered" evidence="1">
    <location>
        <begin position="183"/>
        <end position="202"/>
    </location>
</feature>
<reference evidence="3" key="1">
    <citation type="submission" date="2021-01" db="EMBL/GenBank/DDBJ databases">
        <authorList>
            <person name="Corre E."/>
            <person name="Pelletier E."/>
            <person name="Niang G."/>
            <person name="Scheremetjew M."/>
            <person name="Finn R."/>
            <person name="Kale V."/>
            <person name="Holt S."/>
            <person name="Cochrane G."/>
            <person name="Meng A."/>
            <person name="Brown T."/>
            <person name="Cohen L."/>
        </authorList>
    </citation>
    <scope>NUCLEOTIDE SEQUENCE</scope>
    <source>
        <strain evidence="2">CCMP441</strain>
        <strain evidence="3">CCMP644</strain>
    </source>
</reference>
<protein>
    <submittedName>
        <fullName evidence="3">Uncharacterized protein</fullName>
    </submittedName>
</protein>
<dbReference type="EMBL" id="HBFK01040989">
    <property type="protein sequence ID" value="CAD8758384.1"/>
    <property type="molecule type" value="Transcribed_RNA"/>
</dbReference>
<sequence length="202" mass="23322">MRTSPGRRDRGRRRQSQPREGLRKFGDRAKAVEKLRAARKEVDEVVKGYQDLTYDKFLGLPTELWDFMTAWCATRERKALDLAREQKMMPMNADDQKRRDKEMTRIQGDIQDLDQFDEKVAASIDAASKNITYILPEHINGVRKKLEEVVQIAETGPDQAVQTAKAIRDFLKRFYKKNMMGGHSLAQNVDNPVRPTRKNSGL</sequence>
<dbReference type="EMBL" id="HBFX01026810">
    <property type="protein sequence ID" value="CAD8963490.1"/>
    <property type="molecule type" value="Transcribed_RNA"/>
</dbReference>
<evidence type="ECO:0000313" key="3">
    <source>
        <dbReference type="EMBL" id="CAD8963490.1"/>
    </source>
</evidence>
<organism evidence="3">
    <name type="scientific">Hemiselmis andersenii</name>
    <name type="common">Cryptophyte alga</name>
    <dbReference type="NCBI Taxonomy" id="464988"/>
    <lineage>
        <taxon>Eukaryota</taxon>
        <taxon>Cryptophyceae</taxon>
        <taxon>Cryptomonadales</taxon>
        <taxon>Hemiselmidaceae</taxon>
        <taxon>Hemiselmis</taxon>
    </lineage>
</organism>
<evidence type="ECO:0000313" key="2">
    <source>
        <dbReference type="EMBL" id="CAD8758384.1"/>
    </source>
</evidence>